<name>A0A7J6F548_CANSA</name>
<proteinExistence type="predicted"/>
<dbReference type="PANTHER" id="PTHR33984">
    <property type="entry name" value="OS02G0717600 PROTEIN"/>
    <property type="match status" value="1"/>
</dbReference>
<keyword evidence="4" id="KW-1185">Reference proteome</keyword>
<evidence type="ECO:0000256" key="2">
    <source>
        <dbReference type="SAM" id="MobiDB-lite"/>
    </source>
</evidence>
<evidence type="ECO:0000313" key="3">
    <source>
        <dbReference type="EMBL" id="KAF4365837.1"/>
    </source>
</evidence>
<feature type="coiled-coil region" evidence="1">
    <location>
        <begin position="234"/>
        <end position="261"/>
    </location>
</feature>
<sequence length="416" mass="47311">MGNKHLTSTSSSNTLRIDDHNNNKMSQTSIETVVCVKQVKQDQAPEEWDESMPLPGDIIEGFSEIENVEDEMFLAIKAKSELSSQLGKIISQHGHDVVWIKVRRGQDILKLQTRVVQDKGSILQRKFTIKAHMDDRHVVVLGDLTLEQCAELQEMSRSVVISKCREFNKRGVKYDWKVKVDKHLPYQRCTVISSILFMPFHEEETSNIHSTTIARSMAWFTAALSSGVPLVFVNIQTEQIILNLEKEKEKEKEKCNWSRQQNQNTSFRVLQGVRLWFLPGVSEVSIELIPKLGEERFGMDIKRTEEGFIWVFSITKDLAADRAGLRNLYDEAYTSGHILVLSRLEKKTLIPSHVCAEGLINCCDHNEIRATLVSAIEQMEKIQLHVMAWPNQARPTTRAFSAAATLRPPIDDVASA</sequence>
<evidence type="ECO:0000256" key="1">
    <source>
        <dbReference type="SAM" id="Coils"/>
    </source>
</evidence>
<comment type="caution">
    <text evidence="3">The sequence shown here is derived from an EMBL/GenBank/DDBJ whole genome shotgun (WGS) entry which is preliminary data.</text>
</comment>
<keyword evidence="1" id="KW-0175">Coiled coil</keyword>
<dbReference type="PANTHER" id="PTHR33984:SF10">
    <property type="entry name" value="S1 MOTIF DOMAIN-CONTAINING PROTEIN"/>
    <property type="match status" value="1"/>
</dbReference>
<evidence type="ECO:0000313" key="4">
    <source>
        <dbReference type="Proteomes" id="UP000583929"/>
    </source>
</evidence>
<accession>A0A7J6F548</accession>
<feature type="compositionally biased region" description="Polar residues" evidence="2">
    <location>
        <begin position="1"/>
        <end position="15"/>
    </location>
</feature>
<dbReference type="Proteomes" id="UP000583929">
    <property type="component" value="Unassembled WGS sequence"/>
</dbReference>
<dbReference type="AlphaFoldDB" id="A0A7J6F548"/>
<protein>
    <submittedName>
        <fullName evidence="3">Uncharacterized protein</fullName>
    </submittedName>
</protein>
<gene>
    <name evidence="3" type="ORF">G4B88_012902</name>
</gene>
<organism evidence="3 4">
    <name type="scientific">Cannabis sativa</name>
    <name type="common">Hemp</name>
    <name type="synonym">Marijuana</name>
    <dbReference type="NCBI Taxonomy" id="3483"/>
    <lineage>
        <taxon>Eukaryota</taxon>
        <taxon>Viridiplantae</taxon>
        <taxon>Streptophyta</taxon>
        <taxon>Embryophyta</taxon>
        <taxon>Tracheophyta</taxon>
        <taxon>Spermatophyta</taxon>
        <taxon>Magnoliopsida</taxon>
        <taxon>eudicotyledons</taxon>
        <taxon>Gunneridae</taxon>
        <taxon>Pentapetalae</taxon>
        <taxon>rosids</taxon>
        <taxon>fabids</taxon>
        <taxon>Rosales</taxon>
        <taxon>Cannabaceae</taxon>
        <taxon>Cannabis</taxon>
    </lineage>
</organism>
<dbReference type="EMBL" id="JAATIQ010000269">
    <property type="protein sequence ID" value="KAF4365837.1"/>
    <property type="molecule type" value="Genomic_DNA"/>
</dbReference>
<feature type="region of interest" description="Disordered" evidence="2">
    <location>
        <begin position="1"/>
        <end position="23"/>
    </location>
</feature>
<reference evidence="3 4" key="1">
    <citation type="journal article" date="2020" name="bioRxiv">
        <title>Sequence and annotation of 42 cannabis genomes reveals extensive copy number variation in cannabinoid synthesis and pathogen resistance genes.</title>
        <authorList>
            <person name="Mckernan K.J."/>
            <person name="Helbert Y."/>
            <person name="Kane L.T."/>
            <person name="Ebling H."/>
            <person name="Zhang L."/>
            <person name="Liu B."/>
            <person name="Eaton Z."/>
            <person name="Mclaughlin S."/>
            <person name="Kingan S."/>
            <person name="Baybayan P."/>
            <person name="Concepcion G."/>
            <person name="Jordan M."/>
            <person name="Riva A."/>
            <person name="Barbazuk W."/>
            <person name="Harkins T."/>
        </authorList>
    </citation>
    <scope>NUCLEOTIDE SEQUENCE [LARGE SCALE GENOMIC DNA]</scope>
    <source>
        <strain evidence="4">cv. Jamaican Lion 4</strain>
        <tissue evidence="3">Leaf</tissue>
    </source>
</reference>